<dbReference type="Proteomes" id="UP000325081">
    <property type="component" value="Unassembled WGS sequence"/>
</dbReference>
<name>A0A5A7Q1F3_STRAF</name>
<evidence type="ECO:0000313" key="2">
    <source>
        <dbReference type="Proteomes" id="UP000325081"/>
    </source>
</evidence>
<protein>
    <submittedName>
        <fullName evidence="1">Sirtuin 2</fullName>
    </submittedName>
</protein>
<dbReference type="AlphaFoldDB" id="A0A5A7Q1F3"/>
<proteinExistence type="predicted"/>
<gene>
    <name evidence="1" type="ORF">STAS_15479</name>
</gene>
<organism evidence="1 2">
    <name type="scientific">Striga asiatica</name>
    <name type="common">Asiatic witchweed</name>
    <name type="synonym">Buchnera asiatica</name>
    <dbReference type="NCBI Taxonomy" id="4170"/>
    <lineage>
        <taxon>Eukaryota</taxon>
        <taxon>Viridiplantae</taxon>
        <taxon>Streptophyta</taxon>
        <taxon>Embryophyta</taxon>
        <taxon>Tracheophyta</taxon>
        <taxon>Spermatophyta</taxon>
        <taxon>Magnoliopsida</taxon>
        <taxon>eudicotyledons</taxon>
        <taxon>Gunneridae</taxon>
        <taxon>Pentapetalae</taxon>
        <taxon>asterids</taxon>
        <taxon>lamiids</taxon>
        <taxon>Lamiales</taxon>
        <taxon>Orobanchaceae</taxon>
        <taxon>Buchnereae</taxon>
        <taxon>Striga</taxon>
    </lineage>
</organism>
<reference evidence="2" key="1">
    <citation type="journal article" date="2019" name="Curr. Biol.">
        <title>Genome Sequence of Striga asiatica Provides Insight into the Evolution of Plant Parasitism.</title>
        <authorList>
            <person name="Yoshida S."/>
            <person name="Kim S."/>
            <person name="Wafula E.K."/>
            <person name="Tanskanen J."/>
            <person name="Kim Y.M."/>
            <person name="Honaas L."/>
            <person name="Yang Z."/>
            <person name="Spallek T."/>
            <person name="Conn C.E."/>
            <person name="Ichihashi Y."/>
            <person name="Cheong K."/>
            <person name="Cui S."/>
            <person name="Der J.P."/>
            <person name="Gundlach H."/>
            <person name="Jiao Y."/>
            <person name="Hori C."/>
            <person name="Ishida J.K."/>
            <person name="Kasahara H."/>
            <person name="Kiba T."/>
            <person name="Kim M.S."/>
            <person name="Koo N."/>
            <person name="Laohavisit A."/>
            <person name="Lee Y.H."/>
            <person name="Lumba S."/>
            <person name="McCourt P."/>
            <person name="Mortimer J.C."/>
            <person name="Mutuku J.M."/>
            <person name="Nomura T."/>
            <person name="Sasaki-Sekimoto Y."/>
            <person name="Seto Y."/>
            <person name="Wang Y."/>
            <person name="Wakatake T."/>
            <person name="Sakakibara H."/>
            <person name="Demura T."/>
            <person name="Yamaguchi S."/>
            <person name="Yoneyama K."/>
            <person name="Manabe R.I."/>
            <person name="Nelson D.C."/>
            <person name="Schulman A.H."/>
            <person name="Timko M.P."/>
            <person name="dePamphilis C.W."/>
            <person name="Choi D."/>
            <person name="Shirasu K."/>
        </authorList>
    </citation>
    <scope>NUCLEOTIDE SEQUENCE [LARGE SCALE GENOMIC DNA]</scope>
    <source>
        <strain evidence="2">cv. UVA1</strain>
    </source>
</reference>
<dbReference type="EMBL" id="BKCP01005561">
    <property type="protein sequence ID" value="GER38930.1"/>
    <property type="molecule type" value="Genomic_DNA"/>
</dbReference>
<evidence type="ECO:0000313" key="1">
    <source>
        <dbReference type="EMBL" id="GER38930.1"/>
    </source>
</evidence>
<keyword evidence="2" id="KW-1185">Reference proteome</keyword>
<comment type="caution">
    <text evidence="1">The sequence shown here is derived from an EMBL/GenBank/DDBJ whole genome shotgun (WGS) entry which is preliminary data.</text>
</comment>
<accession>A0A5A7Q1F3</accession>
<sequence length="118" mass="12895">MATRPDGVSDSWLITETRLKKLIGERPDGVSDSWLITATQLKKLIDERLRPWAWANGGWRRPVVARPGPPVVAAGLACVQRLPAVVGERWRCDRRSADVENMSVSVQATAATGDGGFD</sequence>